<keyword evidence="2" id="KW-1185">Reference proteome</keyword>
<organism evidence="1 2">
    <name type="scientific">Vigna mungo</name>
    <name type="common">Black gram</name>
    <name type="synonym">Phaseolus mungo</name>
    <dbReference type="NCBI Taxonomy" id="3915"/>
    <lineage>
        <taxon>Eukaryota</taxon>
        <taxon>Viridiplantae</taxon>
        <taxon>Streptophyta</taxon>
        <taxon>Embryophyta</taxon>
        <taxon>Tracheophyta</taxon>
        <taxon>Spermatophyta</taxon>
        <taxon>Magnoliopsida</taxon>
        <taxon>eudicotyledons</taxon>
        <taxon>Gunneridae</taxon>
        <taxon>Pentapetalae</taxon>
        <taxon>rosids</taxon>
        <taxon>fabids</taxon>
        <taxon>Fabales</taxon>
        <taxon>Fabaceae</taxon>
        <taxon>Papilionoideae</taxon>
        <taxon>50 kb inversion clade</taxon>
        <taxon>NPAAA clade</taxon>
        <taxon>indigoferoid/millettioid clade</taxon>
        <taxon>Phaseoleae</taxon>
        <taxon>Vigna</taxon>
    </lineage>
</organism>
<name>A0AAQ3N2T2_VIGMU</name>
<evidence type="ECO:0000313" key="2">
    <source>
        <dbReference type="Proteomes" id="UP001374535"/>
    </source>
</evidence>
<gene>
    <name evidence="1" type="ORF">V8G54_027685</name>
</gene>
<sequence length="116" mass="13488">RVQSSPTSKDIQNSFPLTTAKKIPFDYQRTQPTKYQRRQPKNSPFGEKMTMLALIGTSSQYFQYFYGGTEMKAFNEGNETVQCQPLRWRRHSSESWTISFAFVSRESLPSCRERGS</sequence>
<protein>
    <submittedName>
        <fullName evidence="1">Uncharacterized protein</fullName>
    </submittedName>
</protein>
<dbReference type="AlphaFoldDB" id="A0AAQ3N2T2"/>
<dbReference type="Proteomes" id="UP001374535">
    <property type="component" value="Chromosome 8"/>
</dbReference>
<accession>A0AAQ3N2T2</accession>
<reference evidence="1 2" key="1">
    <citation type="journal article" date="2023" name="Life. Sci Alliance">
        <title>Evolutionary insights into 3D genome organization and epigenetic landscape of Vigna mungo.</title>
        <authorList>
            <person name="Junaid A."/>
            <person name="Singh B."/>
            <person name="Bhatia S."/>
        </authorList>
    </citation>
    <scope>NUCLEOTIDE SEQUENCE [LARGE SCALE GENOMIC DNA]</scope>
    <source>
        <strain evidence="1">Urdbean</strain>
    </source>
</reference>
<proteinExistence type="predicted"/>
<feature type="non-terminal residue" evidence="1">
    <location>
        <position position="1"/>
    </location>
</feature>
<evidence type="ECO:0000313" key="1">
    <source>
        <dbReference type="EMBL" id="WVZ01616.1"/>
    </source>
</evidence>
<dbReference type="EMBL" id="CP144693">
    <property type="protein sequence ID" value="WVZ01616.1"/>
    <property type="molecule type" value="Genomic_DNA"/>
</dbReference>